<dbReference type="RefSeq" id="WP_040040044.1">
    <property type="nucleotide sequence ID" value="NZ_JWJG01000028.1"/>
</dbReference>
<keyword evidence="4 6" id="KW-1133">Transmembrane helix</keyword>
<feature type="transmembrane region" description="Helical" evidence="6">
    <location>
        <begin position="29"/>
        <end position="46"/>
    </location>
</feature>
<accession>A0A0C2BJ21</accession>
<keyword evidence="2" id="KW-1003">Cell membrane</keyword>
<organism evidence="7 8">
    <name type="scientific">Noviherbaspirillum autotrophicum</name>
    <dbReference type="NCBI Taxonomy" id="709839"/>
    <lineage>
        <taxon>Bacteria</taxon>
        <taxon>Pseudomonadati</taxon>
        <taxon>Pseudomonadota</taxon>
        <taxon>Betaproteobacteria</taxon>
        <taxon>Burkholderiales</taxon>
        <taxon>Oxalobacteraceae</taxon>
        <taxon>Noviherbaspirillum</taxon>
    </lineage>
</organism>
<comment type="subcellular location">
    <subcellularLocation>
        <location evidence="1">Cell membrane</location>
        <topology evidence="1">Multi-pass membrane protein</topology>
    </subcellularLocation>
</comment>
<evidence type="ECO:0000313" key="8">
    <source>
        <dbReference type="Proteomes" id="UP000031572"/>
    </source>
</evidence>
<feature type="transmembrane region" description="Helical" evidence="6">
    <location>
        <begin position="58"/>
        <end position="77"/>
    </location>
</feature>
<reference evidence="7 8" key="1">
    <citation type="submission" date="2014-12" db="EMBL/GenBank/DDBJ databases">
        <title>Denitrispirillum autotrophicum gen. nov., sp. nov., Denitrifying, Facultatively Autotrophic Bacteria Isolated from Rice Paddy Soil.</title>
        <authorList>
            <person name="Ishii S."/>
            <person name="Ashida N."/>
            <person name="Ohno H."/>
            <person name="Otsuka S."/>
            <person name="Yokota A."/>
            <person name="Senoo K."/>
        </authorList>
    </citation>
    <scope>NUCLEOTIDE SEQUENCE [LARGE SCALE GENOMIC DNA]</scope>
    <source>
        <strain evidence="7 8">TSA66</strain>
    </source>
</reference>
<proteinExistence type="predicted"/>
<keyword evidence="5 6" id="KW-0472">Membrane</keyword>
<comment type="caution">
    <text evidence="7">The sequence shown here is derived from an EMBL/GenBank/DDBJ whole genome shotgun (WGS) entry which is preliminary data.</text>
</comment>
<dbReference type="GO" id="GO:0016787">
    <property type="term" value="F:hydrolase activity"/>
    <property type="evidence" value="ECO:0007669"/>
    <property type="project" value="UniProtKB-KW"/>
</dbReference>
<sequence>MINTFATLLVFQTLGEGLAYALALPVPGPVIGMVLLFCYLLAKRGAVDKLAPTTLEFLKHLSLLFVPAGVGIMVHGQRVAAEWLPIAAALMVSTAVSLVVTAYVLKWLQK</sequence>
<evidence type="ECO:0000256" key="3">
    <source>
        <dbReference type="ARBA" id="ARBA00022692"/>
    </source>
</evidence>
<evidence type="ECO:0000256" key="4">
    <source>
        <dbReference type="ARBA" id="ARBA00022989"/>
    </source>
</evidence>
<dbReference type="PANTHER" id="PTHR33931">
    <property type="entry name" value="HOLIN-LIKE PROTEIN CIDA-RELATED"/>
    <property type="match status" value="1"/>
</dbReference>
<dbReference type="GO" id="GO:0005886">
    <property type="term" value="C:plasma membrane"/>
    <property type="evidence" value="ECO:0007669"/>
    <property type="project" value="UniProtKB-SubCell"/>
</dbReference>
<dbReference type="InterPro" id="IPR005538">
    <property type="entry name" value="LrgA/CidA"/>
</dbReference>
<feature type="transmembrane region" description="Helical" evidence="6">
    <location>
        <begin position="83"/>
        <end position="105"/>
    </location>
</feature>
<dbReference type="Pfam" id="PF03788">
    <property type="entry name" value="LrgA"/>
    <property type="match status" value="1"/>
</dbReference>
<dbReference type="OrthoDB" id="385012at2"/>
<keyword evidence="7" id="KW-0378">Hydrolase</keyword>
<evidence type="ECO:0000256" key="1">
    <source>
        <dbReference type="ARBA" id="ARBA00004651"/>
    </source>
</evidence>
<protein>
    <submittedName>
        <fullName evidence="7">Murein hydrolase transporter LrgA</fullName>
    </submittedName>
</protein>
<keyword evidence="3 6" id="KW-0812">Transmembrane</keyword>
<name>A0A0C2BJ21_9BURK</name>
<dbReference type="STRING" id="709839.TSA66_10960"/>
<evidence type="ECO:0000313" key="7">
    <source>
        <dbReference type="EMBL" id="KIF81220.1"/>
    </source>
</evidence>
<keyword evidence="8" id="KW-1185">Reference proteome</keyword>
<evidence type="ECO:0000256" key="6">
    <source>
        <dbReference type="SAM" id="Phobius"/>
    </source>
</evidence>
<evidence type="ECO:0000256" key="2">
    <source>
        <dbReference type="ARBA" id="ARBA00022475"/>
    </source>
</evidence>
<dbReference type="EMBL" id="JWJG01000028">
    <property type="protein sequence ID" value="KIF81220.1"/>
    <property type="molecule type" value="Genomic_DNA"/>
</dbReference>
<gene>
    <name evidence="7" type="ORF">TSA66_10960</name>
</gene>
<evidence type="ECO:0000256" key="5">
    <source>
        <dbReference type="ARBA" id="ARBA00023136"/>
    </source>
</evidence>
<dbReference type="Proteomes" id="UP000031572">
    <property type="component" value="Unassembled WGS sequence"/>
</dbReference>
<dbReference type="PANTHER" id="PTHR33931:SF2">
    <property type="entry name" value="HOLIN-LIKE PROTEIN CIDA"/>
    <property type="match status" value="1"/>
</dbReference>
<dbReference type="AlphaFoldDB" id="A0A0C2BJ21"/>